<dbReference type="CDD" id="cd04193">
    <property type="entry name" value="UDPGlcNAc_PPase"/>
    <property type="match status" value="1"/>
</dbReference>
<dbReference type="OrthoDB" id="9806910at2"/>
<dbReference type="PANTHER" id="PTHR11952">
    <property type="entry name" value="UDP- GLUCOSE PYROPHOSPHORYLASE"/>
    <property type="match status" value="1"/>
</dbReference>
<comment type="similarity">
    <text evidence="1">Belongs to the UDPGP type 1 family.</text>
</comment>
<dbReference type="Pfam" id="PF01704">
    <property type="entry name" value="UDPGP"/>
    <property type="match status" value="1"/>
</dbReference>
<proteinExistence type="inferred from homology"/>
<evidence type="ECO:0000256" key="2">
    <source>
        <dbReference type="ARBA" id="ARBA00022679"/>
    </source>
</evidence>
<evidence type="ECO:0000313" key="4">
    <source>
        <dbReference type="EMBL" id="ASV75394.1"/>
    </source>
</evidence>
<keyword evidence="5" id="KW-1185">Reference proteome</keyword>
<dbReference type="EMBL" id="CP018477">
    <property type="protein sequence ID" value="ASV75394.1"/>
    <property type="molecule type" value="Genomic_DNA"/>
</dbReference>
<dbReference type="InterPro" id="IPR002618">
    <property type="entry name" value="UDPGP_fam"/>
</dbReference>
<dbReference type="EC" id="2.7.7.23" evidence="4"/>
<organism evidence="4 5">
    <name type="scientific">Thermogutta terrifontis</name>
    <dbReference type="NCBI Taxonomy" id="1331910"/>
    <lineage>
        <taxon>Bacteria</taxon>
        <taxon>Pseudomonadati</taxon>
        <taxon>Planctomycetota</taxon>
        <taxon>Planctomycetia</taxon>
        <taxon>Pirellulales</taxon>
        <taxon>Thermoguttaceae</taxon>
        <taxon>Thermogutta</taxon>
    </lineage>
</organism>
<keyword evidence="3 4" id="KW-0548">Nucleotidyltransferase</keyword>
<protein>
    <submittedName>
        <fullName evidence="4">N-acetylglucosamine-1-phosphate uridyltransferase eukaryotic</fullName>
        <ecNumber evidence="4">2.7.7.23</ecNumber>
    </submittedName>
</protein>
<dbReference type="GO" id="GO:0003977">
    <property type="term" value="F:UDP-N-acetylglucosamine diphosphorylase activity"/>
    <property type="evidence" value="ECO:0007669"/>
    <property type="project" value="UniProtKB-EC"/>
</dbReference>
<dbReference type="InterPro" id="IPR029044">
    <property type="entry name" value="Nucleotide-diphossugar_trans"/>
</dbReference>
<dbReference type="KEGG" id="ttf:THTE_2792"/>
<dbReference type="PANTHER" id="PTHR11952:SF2">
    <property type="entry name" value="LD24639P"/>
    <property type="match status" value="1"/>
</dbReference>
<keyword evidence="2 4" id="KW-0808">Transferase</keyword>
<dbReference type="RefSeq" id="WP_095415469.1">
    <property type="nucleotide sequence ID" value="NZ_CP018477.1"/>
</dbReference>
<evidence type="ECO:0000256" key="1">
    <source>
        <dbReference type="ARBA" id="ARBA00010401"/>
    </source>
</evidence>
<evidence type="ECO:0000313" key="5">
    <source>
        <dbReference type="Proteomes" id="UP000215086"/>
    </source>
</evidence>
<dbReference type="SUPFAM" id="SSF53448">
    <property type="entry name" value="Nucleotide-diphospho-sugar transferases"/>
    <property type="match status" value="1"/>
</dbReference>
<dbReference type="AlphaFoldDB" id="A0A286RHE1"/>
<name>A0A286RHE1_9BACT</name>
<reference evidence="4 5" key="1">
    <citation type="journal article" name="Front. Microbiol.">
        <title>Sugar Metabolism of the First Thermophilic Planctomycete Thermogutta terrifontis: Comparative Genomic and Transcriptomic Approaches.</title>
        <authorList>
            <person name="Elcheninov A.G."/>
            <person name="Menzel P."/>
            <person name="Gudbergsdottir S.R."/>
            <person name="Slesarev A.I."/>
            <person name="Kadnikov V.V."/>
            <person name="Krogh A."/>
            <person name="Bonch-Osmolovskaya E.A."/>
            <person name="Peng X."/>
            <person name="Kublanov I.V."/>
        </authorList>
    </citation>
    <scope>NUCLEOTIDE SEQUENCE [LARGE SCALE GENOMIC DNA]</scope>
    <source>
        <strain evidence="4 5">R1</strain>
    </source>
</reference>
<dbReference type="InterPro" id="IPR039741">
    <property type="entry name" value="UDP-sugar_pyrophosphorylase"/>
</dbReference>
<gene>
    <name evidence="4" type="ORF">THTE_2792</name>
</gene>
<sequence>MTSDVFHSDPLYQELERLLEPFGQTHLLRTWSQLTEGQRKQLAEQIRELDLALLQRLYEKRHQVVDVSALLERAAPPRAVRLGSDYQGIRLEEARAKGEQLLKEGRVAALLVAGGQGTRLGFPHPKGMFPIGPVSGHSLFQIHIEKILARSRKAGRPIPLALMTSPATHQETVTYLESHRRFGLSADDLYIFCQGTMPSLDANTGKILLAAPDSLALSPDGHGGMLAAVIRSGTLQQLRDRGIEYLFYFQVDNPLVDILGPEVIGYHVLSGSEMSTEVVAKQSPFDKVGNLVQVDDRLYVIEYSDLPREFAEKRASDGGLLLWAGSIGVHVINVDFLFRVADLADALPYHIALKKVDYYDPDRGYVRPTAPNAIKFEKFIFDLIPHAKNALAIEVDAATHFAPLKNAPGAEKDTPEHVRAQMVALHRSWLQANGAVVEDGVPVEISPLVALDAEDLRDRIPKNWRITEPIFLSPEFISTWTSSPQPATKTG</sequence>
<dbReference type="Proteomes" id="UP000215086">
    <property type="component" value="Chromosome"/>
</dbReference>
<evidence type="ECO:0000256" key="3">
    <source>
        <dbReference type="ARBA" id="ARBA00022695"/>
    </source>
</evidence>
<dbReference type="Gene3D" id="3.90.550.10">
    <property type="entry name" value="Spore Coat Polysaccharide Biosynthesis Protein SpsA, Chain A"/>
    <property type="match status" value="1"/>
</dbReference>
<accession>A0A286RHE1</accession>